<dbReference type="InterPro" id="IPR010432">
    <property type="entry name" value="RDD"/>
</dbReference>
<dbReference type="OrthoDB" id="9793824at2"/>
<evidence type="ECO:0000313" key="8">
    <source>
        <dbReference type="EMBL" id="QDU78531.1"/>
    </source>
</evidence>
<sequence>MNVETDSNEDQYAALFAADGVEETQYAGLWMRFVALAFDLGILLILSPLVLFFWIFMDRMFNLIRWVNGEVAVLWVADGLSLFLLVWLYFTLMQRSADKATFGKQIVRIQVESTWVYPFSLVRGTLRFFVKFFPLTGLLSVLFVAFHPHKRALHDMVAGTVVVRRK</sequence>
<dbReference type="EMBL" id="CP036281">
    <property type="protein sequence ID" value="QDU78531.1"/>
    <property type="molecule type" value="Genomic_DNA"/>
</dbReference>
<keyword evidence="4 6" id="KW-1133">Transmembrane helix</keyword>
<keyword evidence="5 6" id="KW-0472">Membrane</keyword>
<evidence type="ECO:0000256" key="6">
    <source>
        <dbReference type="SAM" id="Phobius"/>
    </source>
</evidence>
<dbReference type="KEGG" id="plon:Pla110_02350"/>
<keyword evidence="3 6" id="KW-0812">Transmembrane</keyword>
<dbReference type="GO" id="GO:0005886">
    <property type="term" value="C:plasma membrane"/>
    <property type="evidence" value="ECO:0007669"/>
    <property type="project" value="UniProtKB-SubCell"/>
</dbReference>
<evidence type="ECO:0000256" key="1">
    <source>
        <dbReference type="ARBA" id="ARBA00004651"/>
    </source>
</evidence>
<dbReference type="RefSeq" id="WP_144992358.1">
    <property type="nucleotide sequence ID" value="NZ_CP036281.1"/>
</dbReference>
<feature type="transmembrane region" description="Helical" evidence="6">
    <location>
        <begin position="69"/>
        <end position="90"/>
    </location>
</feature>
<evidence type="ECO:0000256" key="3">
    <source>
        <dbReference type="ARBA" id="ARBA00022692"/>
    </source>
</evidence>
<gene>
    <name evidence="8" type="ORF">Pla110_02350</name>
</gene>
<dbReference type="PANTHER" id="PTHR36115">
    <property type="entry name" value="PROLINE-RICH ANTIGEN HOMOLOG-RELATED"/>
    <property type="match status" value="1"/>
</dbReference>
<protein>
    <submittedName>
        <fullName evidence="8">RDD family protein</fullName>
    </submittedName>
</protein>
<keyword evidence="2" id="KW-1003">Cell membrane</keyword>
<dbReference type="PANTHER" id="PTHR36115:SF4">
    <property type="entry name" value="MEMBRANE PROTEIN"/>
    <property type="match status" value="1"/>
</dbReference>
<dbReference type="InterPro" id="IPR051791">
    <property type="entry name" value="Pra-immunoreactive"/>
</dbReference>
<organism evidence="8 9">
    <name type="scientific">Polystyrenella longa</name>
    <dbReference type="NCBI Taxonomy" id="2528007"/>
    <lineage>
        <taxon>Bacteria</taxon>
        <taxon>Pseudomonadati</taxon>
        <taxon>Planctomycetota</taxon>
        <taxon>Planctomycetia</taxon>
        <taxon>Planctomycetales</taxon>
        <taxon>Planctomycetaceae</taxon>
        <taxon>Polystyrenella</taxon>
    </lineage>
</organism>
<keyword evidence="9" id="KW-1185">Reference proteome</keyword>
<feature type="transmembrane region" description="Helical" evidence="6">
    <location>
        <begin position="33"/>
        <end position="57"/>
    </location>
</feature>
<evidence type="ECO:0000313" key="9">
    <source>
        <dbReference type="Proteomes" id="UP000317178"/>
    </source>
</evidence>
<accession>A0A518CH32</accession>
<dbReference type="AlphaFoldDB" id="A0A518CH32"/>
<comment type="subcellular location">
    <subcellularLocation>
        <location evidence="1">Cell membrane</location>
        <topology evidence="1">Multi-pass membrane protein</topology>
    </subcellularLocation>
</comment>
<feature type="domain" description="RDD" evidence="7">
    <location>
        <begin position="26"/>
        <end position="159"/>
    </location>
</feature>
<evidence type="ECO:0000259" key="7">
    <source>
        <dbReference type="Pfam" id="PF06271"/>
    </source>
</evidence>
<dbReference type="Proteomes" id="UP000317178">
    <property type="component" value="Chromosome"/>
</dbReference>
<evidence type="ECO:0000256" key="2">
    <source>
        <dbReference type="ARBA" id="ARBA00022475"/>
    </source>
</evidence>
<dbReference type="Pfam" id="PF06271">
    <property type="entry name" value="RDD"/>
    <property type="match status" value="1"/>
</dbReference>
<reference evidence="8 9" key="1">
    <citation type="submission" date="2019-02" db="EMBL/GenBank/DDBJ databases">
        <title>Deep-cultivation of Planctomycetes and their phenomic and genomic characterization uncovers novel biology.</title>
        <authorList>
            <person name="Wiegand S."/>
            <person name="Jogler M."/>
            <person name="Boedeker C."/>
            <person name="Pinto D."/>
            <person name="Vollmers J."/>
            <person name="Rivas-Marin E."/>
            <person name="Kohn T."/>
            <person name="Peeters S.H."/>
            <person name="Heuer A."/>
            <person name="Rast P."/>
            <person name="Oberbeckmann S."/>
            <person name="Bunk B."/>
            <person name="Jeske O."/>
            <person name="Meyerdierks A."/>
            <person name="Storesund J.E."/>
            <person name="Kallscheuer N."/>
            <person name="Luecker S."/>
            <person name="Lage O.M."/>
            <person name="Pohl T."/>
            <person name="Merkel B.J."/>
            <person name="Hornburger P."/>
            <person name="Mueller R.-W."/>
            <person name="Bruemmer F."/>
            <person name="Labrenz M."/>
            <person name="Spormann A.M."/>
            <person name="Op den Camp H."/>
            <person name="Overmann J."/>
            <person name="Amann R."/>
            <person name="Jetten M.S.M."/>
            <person name="Mascher T."/>
            <person name="Medema M.H."/>
            <person name="Devos D.P."/>
            <person name="Kaster A.-K."/>
            <person name="Ovreas L."/>
            <person name="Rohde M."/>
            <person name="Galperin M.Y."/>
            <person name="Jogler C."/>
        </authorList>
    </citation>
    <scope>NUCLEOTIDE SEQUENCE [LARGE SCALE GENOMIC DNA]</scope>
    <source>
        <strain evidence="8 9">Pla110</strain>
    </source>
</reference>
<evidence type="ECO:0000256" key="4">
    <source>
        <dbReference type="ARBA" id="ARBA00022989"/>
    </source>
</evidence>
<name>A0A518CH32_9PLAN</name>
<proteinExistence type="predicted"/>
<evidence type="ECO:0000256" key="5">
    <source>
        <dbReference type="ARBA" id="ARBA00023136"/>
    </source>
</evidence>
<feature type="transmembrane region" description="Helical" evidence="6">
    <location>
        <begin position="128"/>
        <end position="146"/>
    </location>
</feature>